<evidence type="ECO:0000313" key="11">
    <source>
        <dbReference type="Proteomes" id="UP001213681"/>
    </source>
</evidence>
<comment type="subcellular location">
    <subcellularLocation>
        <location evidence="1">Endomembrane system</location>
        <topology evidence="1">Multi-pass membrane protein</topology>
    </subcellularLocation>
</comment>
<dbReference type="RefSeq" id="XP_056770946.1">
    <property type="nucleotide sequence ID" value="XM_056906839.1"/>
</dbReference>
<evidence type="ECO:0000256" key="2">
    <source>
        <dbReference type="ARBA" id="ARBA00008170"/>
    </source>
</evidence>
<dbReference type="GO" id="GO:0015369">
    <property type="term" value="F:calcium:proton antiporter activity"/>
    <property type="evidence" value="ECO:0007669"/>
    <property type="project" value="TreeGrafter"/>
</dbReference>
<dbReference type="Pfam" id="PF01699">
    <property type="entry name" value="Na_Ca_ex"/>
    <property type="match status" value="1"/>
</dbReference>
<feature type="transmembrane region" description="Helical" evidence="8">
    <location>
        <begin position="148"/>
        <end position="168"/>
    </location>
</feature>
<dbReference type="PANTHER" id="PTHR31503">
    <property type="entry name" value="VACUOLAR CALCIUM ION TRANSPORTER"/>
    <property type="match status" value="1"/>
</dbReference>
<dbReference type="GO" id="GO:0012505">
    <property type="term" value="C:endomembrane system"/>
    <property type="evidence" value="ECO:0007669"/>
    <property type="project" value="UniProtKB-SubCell"/>
</dbReference>
<keyword evidence="3" id="KW-0813">Transport</keyword>
<keyword evidence="7 8" id="KW-0472">Membrane</keyword>
<feature type="transmembrane region" description="Helical" evidence="8">
    <location>
        <begin position="20"/>
        <end position="44"/>
    </location>
</feature>
<dbReference type="InterPro" id="IPR044880">
    <property type="entry name" value="NCX_ion-bd_dom_sf"/>
</dbReference>
<feature type="domain" description="Sodium/calcium exchanger membrane region" evidence="9">
    <location>
        <begin position="26"/>
        <end position="166"/>
    </location>
</feature>
<dbReference type="GO" id="GO:0000329">
    <property type="term" value="C:fungal-type vacuole membrane"/>
    <property type="evidence" value="ECO:0007669"/>
    <property type="project" value="TreeGrafter"/>
</dbReference>
<evidence type="ECO:0000313" key="10">
    <source>
        <dbReference type="EMBL" id="KAJ5461904.1"/>
    </source>
</evidence>
<comment type="similarity">
    <text evidence="2">Belongs to the Ca(2+):cation antiporter (CaCA) (TC 2.A.19) family.</text>
</comment>
<dbReference type="InterPro" id="IPR004837">
    <property type="entry name" value="NaCa_Exmemb"/>
</dbReference>
<organism evidence="10 11">
    <name type="scientific">Penicillium daleae</name>
    <dbReference type="NCBI Taxonomy" id="63821"/>
    <lineage>
        <taxon>Eukaryota</taxon>
        <taxon>Fungi</taxon>
        <taxon>Dikarya</taxon>
        <taxon>Ascomycota</taxon>
        <taxon>Pezizomycotina</taxon>
        <taxon>Eurotiomycetes</taxon>
        <taxon>Eurotiomycetidae</taxon>
        <taxon>Eurotiales</taxon>
        <taxon>Aspergillaceae</taxon>
        <taxon>Penicillium</taxon>
    </lineage>
</organism>
<evidence type="ECO:0000256" key="5">
    <source>
        <dbReference type="ARBA" id="ARBA00022989"/>
    </source>
</evidence>
<evidence type="ECO:0000256" key="1">
    <source>
        <dbReference type="ARBA" id="ARBA00004127"/>
    </source>
</evidence>
<keyword evidence="11" id="KW-1185">Reference proteome</keyword>
<dbReference type="InterPro" id="IPR004713">
    <property type="entry name" value="CaH_exchang"/>
</dbReference>
<dbReference type="AlphaFoldDB" id="A0AAD6G6U4"/>
<evidence type="ECO:0000256" key="6">
    <source>
        <dbReference type="ARBA" id="ARBA00023065"/>
    </source>
</evidence>
<dbReference type="GO" id="GO:0006874">
    <property type="term" value="P:intracellular calcium ion homeostasis"/>
    <property type="evidence" value="ECO:0007669"/>
    <property type="project" value="TreeGrafter"/>
</dbReference>
<keyword evidence="6" id="KW-0406">Ion transport</keyword>
<sequence>MPIKPDQLAFECDDVEGPQLNLYVTLGMLATSTTLVAFCTQFAVDSIDNLSQRANISMAFIGLVLLPILNNDLAPITHALADEMDRTIDVTVGKCLQTALFVTPLMVLLAWPMKIDNMTLSFNGFEIVSLFASVLLLNYLIMEGESTWIQGVLLVADWALIAIAAFFAE</sequence>
<evidence type="ECO:0000256" key="8">
    <source>
        <dbReference type="SAM" id="Phobius"/>
    </source>
</evidence>
<dbReference type="Proteomes" id="UP001213681">
    <property type="component" value="Unassembled WGS sequence"/>
</dbReference>
<dbReference type="Gene3D" id="1.20.1420.30">
    <property type="entry name" value="NCX, central ion-binding region"/>
    <property type="match status" value="1"/>
</dbReference>
<proteinExistence type="inferred from homology"/>
<dbReference type="EMBL" id="JAPVEA010000002">
    <property type="protein sequence ID" value="KAJ5461904.1"/>
    <property type="molecule type" value="Genomic_DNA"/>
</dbReference>
<reference evidence="10" key="2">
    <citation type="journal article" date="2023" name="IMA Fungus">
        <title>Comparative genomic study of the Penicillium genus elucidates a diverse pangenome and 15 lateral gene transfer events.</title>
        <authorList>
            <person name="Petersen C."/>
            <person name="Sorensen T."/>
            <person name="Nielsen M.R."/>
            <person name="Sondergaard T.E."/>
            <person name="Sorensen J.L."/>
            <person name="Fitzpatrick D.A."/>
            <person name="Frisvad J.C."/>
            <person name="Nielsen K.L."/>
        </authorList>
    </citation>
    <scope>NUCLEOTIDE SEQUENCE</scope>
    <source>
        <strain evidence="10">IBT 16125</strain>
    </source>
</reference>
<evidence type="ECO:0000259" key="9">
    <source>
        <dbReference type="Pfam" id="PF01699"/>
    </source>
</evidence>
<comment type="caution">
    <text evidence="10">The sequence shown here is derived from an EMBL/GenBank/DDBJ whole genome shotgun (WGS) entry which is preliminary data.</text>
</comment>
<feature type="transmembrane region" description="Helical" evidence="8">
    <location>
        <begin position="96"/>
        <end position="113"/>
    </location>
</feature>
<gene>
    <name evidence="10" type="ORF">N7458_003456</name>
</gene>
<evidence type="ECO:0000256" key="4">
    <source>
        <dbReference type="ARBA" id="ARBA00022692"/>
    </source>
</evidence>
<feature type="transmembrane region" description="Helical" evidence="8">
    <location>
        <begin position="120"/>
        <end position="142"/>
    </location>
</feature>
<evidence type="ECO:0000256" key="3">
    <source>
        <dbReference type="ARBA" id="ARBA00022448"/>
    </source>
</evidence>
<keyword evidence="4 8" id="KW-0812">Transmembrane</keyword>
<accession>A0AAD6G6U4</accession>
<evidence type="ECO:0000256" key="7">
    <source>
        <dbReference type="ARBA" id="ARBA00023136"/>
    </source>
</evidence>
<dbReference type="PANTHER" id="PTHR31503:SF20">
    <property type="entry name" value="CA(2+)_H(+) EXCHANGER, PUTATIVE (EUROFUNG)-RELATED"/>
    <property type="match status" value="1"/>
</dbReference>
<feature type="transmembrane region" description="Helical" evidence="8">
    <location>
        <begin position="56"/>
        <end position="76"/>
    </location>
</feature>
<keyword evidence="5 8" id="KW-1133">Transmembrane helix</keyword>
<dbReference type="GeneID" id="81597082"/>
<protein>
    <recommendedName>
        <fullName evidence="9">Sodium/calcium exchanger membrane region domain-containing protein</fullName>
    </recommendedName>
</protein>
<name>A0AAD6G6U4_9EURO</name>
<reference evidence="10" key="1">
    <citation type="submission" date="2022-12" db="EMBL/GenBank/DDBJ databases">
        <authorList>
            <person name="Petersen C."/>
        </authorList>
    </citation>
    <scope>NUCLEOTIDE SEQUENCE</scope>
    <source>
        <strain evidence="10">IBT 16125</strain>
    </source>
</reference>